<dbReference type="AlphaFoldDB" id="A0A1G9HAK9"/>
<feature type="region of interest" description="Disordered" evidence="1">
    <location>
        <begin position="27"/>
        <end position="81"/>
    </location>
</feature>
<proteinExistence type="predicted"/>
<reference evidence="2 3" key="1">
    <citation type="submission" date="2016-10" db="EMBL/GenBank/DDBJ databases">
        <authorList>
            <person name="de Groot N.N."/>
        </authorList>
    </citation>
    <scope>NUCLEOTIDE SEQUENCE [LARGE SCALE GENOMIC DNA]</scope>
    <source>
        <strain evidence="2 3">CGMCC 1.9159</strain>
    </source>
</reference>
<feature type="compositionally biased region" description="Low complexity" evidence="1">
    <location>
        <begin position="40"/>
        <end position="49"/>
    </location>
</feature>
<dbReference type="PROSITE" id="PS51257">
    <property type="entry name" value="PROKAR_LIPOPROTEIN"/>
    <property type="match status" value="1"/>
</dbReference>
<dbReference type="OrthoDB" id="9800162at2"/>
<name>A0A1G9HAK9_9ACTN</name>
<dbReference type="STRING" id="686624.SAMN04488242_0184"/>
<dbReference type="Proteomes" id="UP000199475">
    <property type="component" value="Unassembled WGS sequence"/>
</dbReference>
<evidence type="ECO:0000256" key="1">
    <source>
        <dbReference type="SAM" id="MobiDB-lite"/>
    </source>
</evidence>
<accession>A0A1G9HAK9</accession>
<organism evidence="2 3">
    <name type="scientific">Tessaracoccus oleiagri</name>
    <dbReference type="NCBI Taxonomy" id="686624"/>
    <lineage>
        <taxon>Bacteria</taxon>
        <taxon>Bacillati</taxon>
        <taxon>Actinomycetota</taxon>
        <taxon>Actinomycetes</taxon>
        <taxon>Propionibacteriales</taxon>
        <taxon>Propionibacteriaceae</taxon>
        <taxon>Tessaracoccus</taxon>
    </lineage>
</organism>
<evidence type="ECO:0000313" key="3">
    <source>
        <dbReference type="Proteomes" id="UP000199475"/>
    </source>
</evidence>
<dbReference type="RefSeq" id="WP_093248049.1">
    <property type="nucleotide sequence ID" value="NZ_FNGP01000001.1"/>
</dbReference>
<keyword evidence="3" id="KW-1185">Reference proteome</keyword>
<evidence type="ECO:0008006" key="4">
    <source>
        <dbReference type="Google" id="ProtNLM"/>
    </source>
</evidence>
<evidence type="ECO:0000313" key="2">
    <source>
        <dbReference type="EMBL" id="SDL09905.1"/>
    </source>
</evidence>
<protein>
    <recommendedName>
        <fullName evidence="4">Lipoprotein</fullName>
    </recommendedName>
</protein>
<gene>
    <name evidence="2" type="ORF">SAMN04488242_0184</name>
</gene>
<sequence>MRRGRIVLSLMAALGLLAGCGGGRPIPVPQPEPTASATLPVPGAAPGSGPVVGGESIDPADFGGFPPRKVGPPTFLGTAGQVPLPEEVGDYQLLPAAAWVDEGRSQGSYEGSDGRQFTFVVHMNFGSYKAMMERLSGHREVGNSVCGESPSGETNCAAATKDADLTISPDLGSDFDAEELDALIEDFLDWYGANL</sequence>
<dbReference type="EMBL" id="FNGP01000001">
    <property type="protein sequence ID" value="SDL09905.1"/>
    <property type="molecule type" value="Genomic_DNA"/>
</dbReference>